<accession>A0A2N5M8P6</accession>
<evidence type="ECO:0000313" key="1">
    <source>
        <dbReference type="EMBL" id="PLT30729.1"/>
    </source>
</evidence>
<evidence type="ECO:0008006" key="3">
    <source>
        <dbReference type="Google" id="ProtNLM"/>
    </source>
</evidence>
<comment type="caution">
    <text evidence="1">The sequence shown here is derived from an EMBL/GenBank/DDBJ whole genome shotgun (WGS) entry which is preliminary data.</text>
</comment>
<organism evidence="1 2">
    <name type="scientific">Peribacillus deserti</name>
    <dbReference type="NCBI Taxonomy" id="673318"/>
    <lineage>
        <taxon>Bacteria</taxon>
        <taxon>Bacillati</taxon>
        <taxon>Bacillota</taxon>
        <taxon>Bacilli</taxon>
        <taxon>Bacillales</taxon>
        <taxon>Bacillaceae</taxon>
        <taxon>Peribacillus</taxon>
    </lineage>
</organism>
<name>A0A2N5M8P6_9BACI</name>
<proteinExistence type="predicted"/>
<protein>
    <recommendedName>
        <fullName evidence="3">Uracil-DNA glycosylase-like domain-containing protein</fullName>
    </recommendedName>
</protein>
<dbReference type="RefSeq" id="WP_101640795.1">
    <property type="nucleotide sequence ID" value="NZ_PGUY01000017.1"/>
</dbReference>
<keyword evidence="2" id="KW-1185">Reference proteome</keyword>
<evidence type="ECO:0000313" key="2">
    <source>
        <dbReference type="Proteomes" id="UP000234748"/>
    </source>
</evidence>
<dbReference type="EMBL" id="PGUY01000017">
    <property type="protein sequence ID" value="PLT30729.1"/>
    <property type="molecule type" value="Genomic_DNA"/>
</dbReference>
<reference evidence="1 2" key="1">
    <citation type="submission" date="2017-11" db="EMBL/GenBank/DDBJ databases">
        <title>Comparitive Functional Genomics of Dry Heat Resistant strains isolated from the Viking Spacecraft.</title>
        <authorList>
            <person name="Seuylemezian A."/>
            <person name="Cooper K."/>
            <person name="Vaishampayan P."/>
        </authorList>
    </citation>
    <scope>NUCLEOTIDE SEQUENCE [LARGE SCALE GENOMIC DNA]</scope>
    <source>
        <strain evidence="1 2">V1-29</strain>
    </source>
</reference>
<gene>
    <name evidence="1" type="ORF">CUU66_06125</name>
</gene>
<dbReference type="Proteomes" id="UP000234748">
    <property type="component" value="Unassembled WGS sequence"/>
</dbReference>
<sequence>MCAFESLATFLPYIKSLPNRKLDKSDLLIPDFLLDKSGSLDIYYAPHNEYINKQARIVIAGITPGWNQMRLAFEQARVCLDQGTSLANLSYEVKKAARFAGSMRKNLIHMLDLCGIPEALGIQSSQQLFSDHGRLLHTTSIIKYPVFSNGKNYTGHAPAIERSPLLKRYAYEVFPQEINQLENSYLLIPLGKGVSDCVRNLIDQECICPVPCLWDFPHPSGANGHRHKQFADLKSNFKSVVSDFACNHLT</sequence>
<dbReference type="OrthoDB" id="573462at2"/>
<dbReference type="AlphaFoldDB" id="A0A2N5M8P6"/>